<evidence type="ECO:0000313" key="3">
    <source>
        <dbReference type="Proteomes" id="UP000177583"/>
    </source>
</evidence>
<comment type="caution">
    <text evidence="2">The sequence shown here is derived from an EMBL/GenBank/DDBJ whole genome shotgun (WGS) entry which is preliminary data.</text>
</comment>
<dbReference type="SUPFAM" id="SSF141571">
    <property type="entry name" value="Pentapeptide repeat-like"/>
    <property type="match status" value="1"/>
</dbReference>
<protein>
    <recommendedName>
        <fullName evidence="4">Pentapeptide repeat-containing protein</fullName>
    </recommendedName>
</protein>
<reference evidence="2 3" key="1">
    <citation type="journal article" date="2016" name="Nat. Commun.">
        <title>Thousands of microbial genomes shed light on interconnected biogeochemical processes in an aquifer system.</title>
        <authorList>
            <person name="Anantharaman K."/>
            <person name="Brown C.T."/>
            <person name="Hug L.A."/>
            <person name="Sharon I."/>
            <person name="Castelle C.J."/>
            <person name="Probst A.J."/>
            <person name="Thomas B.C."/>
            <person name="Singh A."/>
            <person name="Wilkins M.J."/>
            <person name="Karaoz U."/>
            <person name="Brodie E.L."/>
            <person name="Williams K.H."/>
            <person name="Hubbard S.S."/>
            <person name="Banfield J.F."/>
        </authorList>
    </citation>
    <scope>NUCLEOTIDE SEQUENCE [LARGE SCALE GENOMIC DNA]</scope>
</reference>
<keyword evidence="1" id="KW-0472">Membrane</keyword>
<organism evidence="2 3">
    <name type="scientific">Candidatus Lambdaproteobacteria bacterium RIFOXYD2_FULL_56_26</name>
    <dbReference type="NCBI Taxonomy" id="1817773"/>
    <lineage>
        <taxon>Bacteria</taxon>
        <taxon>Pseudomonadati</taxon>
        <taxon>Pseudomonadota</taxon>
        <taxon>Candidatus Lambdaproteobacteria</taxon>
    </lineage>
</organism>
<proteinExistence type="predicted"/>
<evidence type="ECO:0000313" key="2">
    <source>
        <dbReference type="EMBL" id="OGH01622.1"/>
    </source>
</evidence>
<dbReference type="InterPro" id="IPR001646">
    <property type="entry name" value="5peptide_repeat"/>
</dbReference>
<keyword evidence="1" id="KW-0812">Transmembrane</keyword>
<sequence>MAIQEATLDELIFLPTGLGLFLLLFPYFAQAPDRAVLDRKPQPPDPPNSEALIAFKELELAKTELDNLTGTARWAKERELAYLERRLDKIKARSELEFRGFFQARTDWVQAWEDFYLVFEESSYWSRSFNPRAKAELTVFRERYRSAKRAFRFEQERLWGRERVWLKEGEHATKAQTLLGNEPSSPEQQDFEVRQLAQEEGLKQPGGQTGEGIIPPAPEVTEALFFELSPNLKGVTYIDPSLNMEQAGFEWLEGVDLRGASLLGINFLGVSQFVGCDFSGADFSAATFGREARPHRFLACRFTKARLVGTSFEYTAFYNCTFDRADLQGVNLDGAKFIGGSFAGCPFAGLDFSKTVMSKELLETLDFQAAAFPPKNLGSLGETEEPKPETEAG</sequence>
<evidence type="ECO:0008006" key="4">
    <source>
        <dbReference type="Google" id="ProtNLM"/>
    </source>
</evidence>
<keyword evidence="1" id="KW-1133">Transmembrane helix</keyword>
<dbReference type="AlphaFoldDB" id="A0A1F6GTW3"/>
<dbReference type="EMBL" id="MFNF01000031">
    <property type="protein sequence ID" value="OGH01622.1"/>
    <property type="molecule type" value="Genomic_DNA"/>
</dbReference>
<dbReference type="PANTHER" id="PTHR14136:SF17">
    <property type="entry name" value="BTB_POZ DOMAIN-CONTAINING PROTEIN KCTD9"/>
    <property type="match status" value="1"/>
</dbReference>
<dbReference type="Proteomes" id="UP000177583">
    <property type="component" value="Unassembled WGS sequence"/>
</dbReference>
<dbReference type="PANTHER" id="PTHR14136">
    <property type="entry name" value="BTB_POZ DOMAIN-CONTAINING PROTEIN KCTD9"/>
    <property type="match status" value="1"/>
</dbReference>
<feature type="transmembrane region" description="Helical" evidence="1">
    <location>
        <begin position="12"/>
        <end position="29"/>
    </location>
</feature>
<name>A0A1F6GTW3_9PROT</name>
<dbReference type="InterPro" id="IPR051082">
    <property type="entry name" value="Pentapeptide-BTB/POZ_domain"/>
</dbReference>
<dbReference type="Gene3D" id="2.160.20.80">
    <property type="entry name" value="E3 ubiquitin-protein ligase SopA"/>
    <property type="match status" value="1"/>
</dbReference>
<dbReference type="Pfam" id="PF00805">
    <property type="entry name" value="Pentapeptide"/>
    <property type="match status" value="2"/>
</dbReference>
<evidence type="ECO:0000256" key="1">
    <source>
        <dbReference type="SAM" id="Phobius"/>
    </source>
</evidence>
<accession>A0A1F6GTW3</accession>
<gene>
    <name evidence="2" type="ORF">A2557_00700</name>
</gene>